<reference evidence="1" key="1">
    <citation type="journal article" date="2014" name="Int. J. Syst. Evol. Microbiol.">
        <title>Complete genome sequence of Corynebacterium casei LMG S-19264T (=DSM 44701T), isolated from a smear-ripened cheese.</title>
        <authorList>
            <consortium name="US DOE Joint Genome Institute (JGI-PGF)"/>
            <person name="Walter F."/>
            <person name="Albersmeier A."/>
            <person name="Kalinowski J."/>
            <person name="Ruckert C."/>
        </authorList>
    </citation>
    <scope>NUCLEOTIDE SEQUENCE</scope>
    <source>
        <strain evidence="1">VKM B-2222</strain>
    </source>
</reference>
<gene>
    <name evidence="1" type="ORF">GCM10017635_20160</name>
</gene>
<accession>A0AAD3RU65</accession>
<dbReference type="Proteomes" id="UP001143349">
    <property type="component" value="Unassembled WGS sequence"/>
</dbReference>
<comment type="caution">
    <text evidence="1">The sequence shown here is derived from an EMBL/GenBank/DDBJ whole genome shotgun (WGS) entry which is preliminary data.</text>
</comment>
<proteinExistence type="predicted"/>
<dbReference type="SUPFAM" id="SSF75005">
    <property type="entry name" value="Arabinanase/levansucrase/invertase"/>
    <property type="match status" value="1"/>
</dbReference>
<evidence type="ECO:0000313" key="2">
    <source>
        <dbReference type="Proteomes" id="UP001143349"/>
    </source>
</evidence>
<evidence type="ECO:0000313" key="1">
    <source>
        <dbReference type="EMBL" id="GLK64545.1"/>
    </source>
</evidence>
<dbReference type="InterPro" id="IPR023296">
    <property type="entry name" value="Glyco_hydro_beta-prop_sf"/>
</dbReference>
<name>A0AAD3RU65_9RHOB</name>
<reference evidence="1" key="2">
    <citation type="submission" date="2023-01" db="EMBL/GenBank/DDBJ databases">
        <authorList>
            <person name="Sun Q."/>
            <person name="Evtushenko L."/>
        </authorList>
    </citation>
    <scope>NUCLEOTIDE SEQUENCE</scope>
    <source>
        <strain evidence="1">VKM B-2222</strain>
    </source>
</reference>
<protein>
    <submittedName>
        <fullName evidence="1">Uncharacterized protein</fullName>
    </submittedName>
</protein>
<dbReference type="Gene3D" id="2.115.10.20">
    <property type="entry name" value="Glycosyl hydrolase domain, family 43"/>
    <property type="match status" value="1"/>
</dbReference>
<sequence length="81" mass="8774">MRKYCIGAMLLDKADPTRVLGRSRVPLLSPSDAGREVMCPISFIPAAHWSMPGHLFMPYDIADSAVGFATVRPGALVESLD</sequence>
<organism evidence="1 2">
    <name type="scientific">Paracoccus kondratievae</name>
    <dbReference type="NCBI Taxonomy" id="135740"/>
    <lineage>
        <taxon>Bacteria</taxon>
        <taxon>Pseudomonadati</taxon>
        <taxon>Pseudomonadota</taxon>
        <taxon>Alphaproteobacteria</taxon>
        <taxon>Rhodobacterales</taxon>
        <taxon>Paracoccaceae</taxon>
        <taxon>Paracoccus</taxon>
    </lineage>
</organism>
<dbReference type="AlphaFoldDB" id="A0AAD3RU65"/>
<dbReference type="EMBL" id="BSFH01000028">
    <property type="protein sequence ID" value="GLK64545.1"/>
    <property type="molecule type" value="Genomic_DNA"/>
</dbReference>
<keyword evidence="2" id="KW-1185">Reference proteome</keyword>
<dbReference type="RefSeq" id="WP_010396939.1">
    <property type="nucleotide sequence ID" value="NZ_CP045074.1"/>
</dbReference>